<evidence type="ECO:0000256" key="2">
    <source>
        <dbReference type="SAM" id="MobiDB-lite"/>
    </source>
</evidence>
<dbReference type="PANTHER" id="PTHR11487:SF0">
    <property type="entry name" value="S-ACYL FATTY ACID SYNTHASE THIOESTERASE, MEDIUM CHAIN"/>
    <property type="match status" value="1"/>
</dbReference>
<dbReference type="AlphaFoldDB" id="A0A7W2DQL4"/>
<feature type="compositionally biased region" description="Pro residues" evidence="2">
    <location>
        <begin position="1"/>
        <end position="17"/>
    </location>
</feature>
<dbReference type="Proteomes" id="UP000587608">
    <property type="component" value="Unassembled WGS sequence"/>
</dbReference>
<feature type="region of interest" description="Disordered" evidence="2">
    <location>
        <begin position="278"/>
        <end position="321"/>
    </location>
</feature>
<evidence type="ECO:0000259" key="3">
    <source>
        <dbReference type="Pfam" id="PF00975"/>
    </source>
</evidence>
<accession>A0A7W2DQL4</accession>
<feature type="domain" description="Thioesterase" evidence="3">
    <location>
        <begin position="49"/>
        <end position="272"/>
    </location>
</feature>
<dbReference type="EMBL" id="JACERG010000004">
    <property type="protein sequence ID" value="MBA5221220.1"/>
    <property type="molecule type" value="Genomic_DNA"/>
</dbReference>
<proteinExistence type="inferred from homology"/>
<dbReference type="Pfam" id="PF00975">
    <property type="entry name" value="Thioesterase"/>
    <property type="match status" value="1"/>
</dbReference>
<gene>
    <name evidence="4" type="ORF">H1X69_07245</name>
</gene>
<evidence type="ECO:0000313" key="5">
    <source>
        <dbReference type="Proteomes" id="UP000587608"/>
    </source>
</evidence>
<protein>
    <submittedName>
        <fullName evidence="4">Thioesterase</fullName>
    </submittedName>
</protein>
<dbReference type="PANTHER" id="PTHR11487">
    <property type="entry name" value="THIOESTERASE"/>
    <property type="match status" value="1"/>
</dbReference>
<dbReference type="Gene3D" id="3.40.50.1820">
    <property type="entry name" value="alpha/beta hydrolase"/>
    <property type="match status" value="1"/>
</dbReference>
<feature type="compositionally biased region" description="Pro residues" evidence="2">
    <location>
        <begin position="284"/>
        <end position="298"/>
    </location>
</feature>
<dbReference type="SUPFAM" id="SSF53474">
    <property type="entry name" value="alpha/beta-Hydrolases"/>
    <property type="match status" value="1"/>
</dbReference>
<comment type="similarity">
    <text evidence="1">Belongs to the thioesterase family.</text>
</comment>
<sequence length="321" mass="34155">MPLTQRPPGPATTPRPPAAAWFPGPGPGPGSGPGAAPAPARGTGAGPLRLICVPYAGGTASVYRGWETALDADVRVVPVALPGRGPRLRERPYSAMRPLARDLAEALADCELAHDYALFGHSMGALLAYEVACELRARGHETPRHLFVSGSAAPHLYGDRRDRTLSDADLRQLVQDLGGLGDDPAVAGAYLDRRLPVLRADLTVCEEYRWTPRPPLDCPMTAFSATRDPLATRPAVEAWRAYTAGSLLHHHLDGDHFFLNGPARPALLRALREELARHTAPTAPTAPAPRTPTAPAPTAPCATSPTPPTPEHAKRDSSWIC</sequence>
<feature type="compositionally biased region" description="Basic and acidic residues" evidence="2">
    <location>
        <begin position="311"/>
        <end position="321"/>
    </location>
</feature>
<reference evidence="4 5" key="1">
    <citation type="submission" date="2020-07" db="EMBL/GenBank/DDBJ databases">
        <title>Differential regulation of undecylprodigiosin biosynthesis in the yeast-scavenging Streptomyces strain MBK6.</title>
        <authorList>
            <person name="Baral B."/>
            <person name="Siitonen V."/>
            <person name="Laughlin M."/>
            <person name="Yamada K."/>
            <person name="Ilomaeki M."/>
            <person name="Metsae-Ketelae M."/>
            <person name="Niemi J."/>
        </authorList>
    </citation>
    <scope>NUCLEOTIDE SEQUENCE [LARGE SCALE GENOMIC DNA]</scope>
    <source>
        <strain evidence="4 5">MBK6</strain>
    </source>
</reference>
<dbReference type="InterPro" id="IPR012223">
    <property type="entry name" value="TEII"/>
</dbReference>
<name>A0A7W2DQL4_9ACTN</name>
<evidence type="ECO:0000313" key="4">
    <source>
        <dbReference type="EMBL" id="MBA5221220.1"/>
    </source>
</evidence>
<dbReference type="RefSeq" id="WP_191852286.1">
    <property type="nucleotide sequence ID" value="NZ_JACERG010000004.1"/>
</dbReference>
<evidence type="ECO:0000256" key="1">
    <source>
        <dbReference type="ARBA" id="ARBA00007169"/>
    </source>
</evidence>
<organism evidence="4 5">
    <name type="scientific">Streptomyces griseoaurantiacus</name>
    <dbReference type="NCBI Taxonomy" id="68213"/>
    <lineage>
        <taxon>Bacteria</taxon>
        <taxon>Bacillati</taxon>
        <taxon>Actinomycetota</taxon>
        <taxon>Actinomycetes</taxon>
        <taxon>Kitasatosporales</taxon>
        <taxon>Streptomycetaceae</taxon>
        <taxon>Streptomyces</taxon>
        <taxon>Streptomyces aurantiacus group</taxon>
    </lineage>
</organism>
<feature type="region of interest" description="Disordered" evidence="2">
    <location>
        <begin position="1"/>
        <end position="41"/>
    </location>
</feature>
<comment type="caution">
    <text evidence="4">The sequence shown here is derived from an EMBL/GenBank/DDBJ whole genome shotgun (WGS) entry which is preliminary data.</text>
</comment>
<dbReference type="InterPro" id="IPR029058">
    <property type="entry name" value="AB_hydrolase_fold"/>
</dbReference>
<dbReference type="GO" id="GO:0008610">
    <property type="term" value="P:lipid biosynthetic process"/>
    <property type="evidence" value="ECO:0007669"/>
    <property type="project" value="TreeGrafter"/>
</dbReference>
<dbReference type="InterPro" id="IPR001031">
    <property type="entry name" value="Thioesterase"/>
</dbReference>